<proteinExistence type="predicted"/>
<dbReference type="AlphaFoldDB" id="A0A915J9T3"/>
<sequence>METKTFQGQFVNETISGIWSTNNKLDLQYKWCCFDNCQTVENLIVEEGQVASWDGNNLISTLGDLGGCKANAGHCVMAD</sequence>
<protein>
    <submittedName>
        <fullName evidence="2">Uncharacterized protein</fullName>
    </submittedName>
</protein>
<evidence type="ECO:0000313" key="1">
    <source>
        <dbReference type="Proteomes" id="UP000887565"/>
    </source>
</evidence>
<dbReference type="Proteomes" id="UP000887565">
    <property type="component" value="Unplaced"/>
</dbReference>
<keyword evidence="1" id="KW-1185">Reference proteome</keyword>
<dbReference type="WBParaSite" id="nRc.2.0.1.t22446-RA">
    <property type="protein sequence ID" value="nRc.2.0.1.t22446-RA"/>
    <property type="gene ID" value="nRc.2.0.1.g22446"/>
</dbReference>
<reference evidence="2" key="1">
    <citation type="submission" date="2022-11" db="UniProtKB">
        <authorList>
            <consortium name="WormBaseParasite"/>
        </authorList>
    </citation>
    <scope>IDENTIFICATION</scope>
</reference>
<evidence type="ECO:0000313" key="2">
    <source>
        <dbReference type="WBParaSite" id="nRc.2.0.1.t22446-RA"/>
    </source>
</evidence>
<accession>A0A915J9T3</accession>
<name>A0A915J9T3_ROMCU</name>
<organism evidence="1 2">
    <name type="scientific">Romanomermis culicivorax</name>
    <name type="common">Nematode worm</name>
    <dbReference type="NCBI Taxonomy" id="13658"/>
    <lineage>
        <taxon>Eukaryota</taxon>
        <taxon>Metazoa</taxon>
        <taxon>Ecdysozoa</taxon>
        <taxon>Nematoda</taxon>
        <taxon>Enoplea</taxon>
        <taxon>Dorylaimia</taxon>
        <taxon>Mermithida</taxon>
        <taxon>Mermithoidea</taxon>
        <taxon>Mermithidae</taxon>
        <taxon>Romanomermis</taxon>
    </lineage>
</organism>